<evidence type="ECO:0000256" key="1">
    <source>
        <dbReference type="SAM" id="Coils"/>
    </source>
</evidence>
<dbReference type="STRING" id="745531.A0A0C3NMG6"/>
<proteinExistence type="predicted"/>
<feature type="coiled-coil region" evidence="1">
    <location>
        <begin position="506"/>
        <end position="557"/>
    </location>
</feature>
<feature type="region of interest" description="Disordered" evidence="2">
    <location>
        <begin position="93"/>
        <end position="355"/>
    </location>
</feature>
<protein>
    <submittedName>
        <fullName evidence="3">Uncharacterized protein</fullName>
    </submittedName>
</protein>
<sequence>MSSTTTYGRKVRADMERQIDGLFRDHPKSTRGDDDEPIIPGDALVDILRTFSQDHNFELMTKEEEGQLVQLVESNPGLAVTPQVLLQFIAMRTTGSPHPESPTAEEGQDKSQRKGRSRERTEYEYESRSRSSSGGSIGTSVYRPQERSQSRGPPVPPKTPINDSPFDVSRRQRTTPLAAPSSWTRRPPPQRRRSDAGLEERSQSDTESSISSPPMAYSRSQGSIGGRVRAPSNPVSPDPYLMRDSGSFSPISIGSPSFGATSRPHSRAQSQPQGYFNNLGSFAARHGSSSPDDRDYYHQPQSQTGLMSPPPSDLDMSETSFGEDEHLVGRISSLMIPRRSGSDSDSDSDGDDPTLGLVHERLPTSSTISLDMPERIDALQRVNDELRRKLNDTEENLQKRLQEREAEIEDMQQRLDEMKSELMSAKRNEKELKSKERGNFSQIQALEQNVVQLSKSLENSRQAYQNLSFQYSEQCVESQRYRDMLVSRDRETAQLKDTNSLQLLDLRKWEAEHEHWMDQLKALEEELQQAQKTRAILDEQKQENMMLKETIDRLRFEMDELRMLNASGLSGGGASGKSTLSKSLGAELLKMKDAHEKTLPSAKNEEVEEDEVDEDTEDEDVIQTIITRTKRKINSRARKIETVQVDEVKDYSDASVQHELSTRTFCAQTDPELRPVLATSSVQTHATHSAATSIQTDPEPIPVPVVTSDGSTQTEFTADPPHDEEDDEPLASSSSTIHPPTPKAQPLDHLHPHPHDLPPSYTQVAGEDRNEIAARAAEETIKKWHPGLKMPIAPVPEGISEDAIEDWKALKEELGIECHAVEQIIGNSRRTGLPRSPKTPRRGRFYNIYNTYVYGDKPEGSSGSFSYSQVLFYVGASAAVAFLVGSSIAPQYAIPGGPTYYDRAAWSSFNSIHAVGEGFPGNGPTALWGLLGKLGGGAARTLQGWPT</sequence>
<feature type="compositionally biased region" description="Polar residues" evidence="2">
    <location>
        <begin position="680"/>
        <end position="696"/>
    </location>
</feature>
<dbReference type="AlphaFoldDB" id="A0A0C3NMG6"/>
<name>A0A0C3NMG6_PHLG1</name>
<gene>
    <name evidence="3" type="ORF">PHLGIDRAFT_36027</name>
</gene>
<dbReference type="OrthoDB" id="432685at2759"/>
<feature type="compositionally biased region" description="Basic and acidic residues" evidence="2">
    <location>
        <begin position="107"/>
        <end position="129"/>
    </location>
</feature>
<accession>A0A0C3NMG6</accession>
<feature type="region of interest" description="Disordered" evidence="2">
    <location>
        <begin position="680"/>
        <end position="762"/>
    </location>
</feature>
<feature type="coiled-coil region" evidence="1">
    <location>
        <begin position="376"/>
        <end position="463"/>
    </location>
</feature>
<feature type="region of interest" description="Disordered" evidence="2">
    <location>
        <begin position="595"/>
        <end position="616"/>
    </location>
</feature>
<feature type="compositionally biased region" description="Low complexity" evidence="2">
    <location>
        <begin position="245"/>
        <end position="258"/>
    </location>
</feature>
<feature type="compositionally biased region" description="Polar residues" evidence="2">
    <location>
        <begin position="205"/>
        <end position="222"/>
    </location>
</feature>
<feature type="compositionally biased region" description="Basic and acidic residues" evidence="2">
    <location>
        <begin position="746"/>
        <end position="756"/>
    </location>
</feature>
<feature type="compositionally biased region" description="Polar residues" evidence="2">
    <location>
        <begin position="267"/>
        <end position="280"/>
    </location>
</feature>
<feature type="compositionally biased region" description="Basic and acidic residues" evidence="2">
    <location>
        <begin position="192"/>
        <end position="204"/>
    </location>
</feature>
<evidence type="ECO:0000313" key="3">
    <source>
        <dbReference type="EMBL" id="KIP06249.1"/>
    </source>
</evidence>
<dbReference type="Proteomes" id="UP000053257">
    <property type="component" value="Unassembled WGS sequence"/>
</dbReference>
<organism evidence="3 4">
    <name type="scientific">Phlebiopsis gigantea (strain 11061_1 CR5-6)</name>
    <name type="common">White-rot fungus</name>
    <name type="synonym">Peniophora gigantea</name>
    <dbReference type="NCBI Taxonomy" id="745531"/>
    <lineage>
        <taxon>Eukaryota</taxon>
        <taxon>Fungi</taxon>
        <taxon>Dikarya</taxon>
        <taxon>Basidiomycota</taxon>
        <taxon>Agaricomycotina</taxon>
        <taxon>Agaricomycetes</taxon>
        <taxon>Polyporales</taxon>
        <taxon>Phanerochaetaceae</taxon>
        <taxon>Phlebiopsis</taxon>
    </lineage>
</organism>
<evidence type="ECO:0000256" key="2">
    <source>
        <dbReference type="SAM" id="MobiDB-lite"/>
    </source>
</evidence>
<feature type="compositionally biased region" description="Acidic residues" evidence="2">
    <location>
        <begin position="606"/>
        <end position="616"/>
    </location>
</feature>
<keyword evidence="1" id="KW-0175">Coiled coil</keyword>
<dbReference type="EMBL" id="KN840522">
    <property type="protein sequence ID" value="KIP06249.1"/>
    <property type="molecule type" value="Genomic_DNA"/>
</dbReference>
<reference evidence="3 4" key="1">
    <citation type="journal article" date="2014" name="PLoS Genet.">
        <title>Analysis of the Phlebiopsis gigantea genome, transcriptome and secretome provides insight into its pioneer colonization strategies of wood.</title>
        <authorList>
            <person name="Hori C."/>
            <person name="Ishida T."/>
            <person name="Igarashi K."/>
            <person name="Samejima M."/>
            <person name="Suzuki H."/>
            <person name="Master E."/>
            <person name="Ferreira P."/>
            <person name="Ruiz-Duenas F.J."/>
            <person name="Held B."/>
            <person name="Canessa P."/>
            <person name="Larrondo L.F."/>
            <person name="Schmoll M."/>
            <person name="Druzhinina I.S."/>
            <person name="Kubicek C.P."/>
            <person name="Gaskell J.A."/>
            <person name="Kersten P."/>
            <person name="St John F."/>
            <person name="Glasner J."/>
            <person name="Sabat G."/>
            <person name="Splinter BonDurant S."/>
            <person name="Syed K."/>
            <person name="Yadav J."/>
            <person name="Mgbeahuruike A.C."/>
            <person name="Kovalchuk A."/>
            <person name="Asiegbu F.O."/>
            <person name="Lackner G."/>
            <person name="Hoffmeister D."/>
            <person name="Rencoret J."/>
            <person name="Gutierrez A."/>
            <person name="Sun H."/>
            <person name="Lindquist E."/>
            <person name="Barry K."/>
            <person name="Riley R."/>
            <person name="Grigoriev I.V."/>
            <person name="Henrissat B."/>
            <person name="Kues U."/>
            <person name="Berka R.M."/>
            <person name="Martinez A.T."/>
            <person name="Covert S.F."/>
            <person name="Blanchette R.A."/>
            <person name="Cullen D."/>
        </authorList>
    </citation>
    <scope>NUCLEOTIDE SEQUENCE [LARGE SCALE GENOMIC DNA]</scope>
    <source>
        <strain evidence="3 4">11061_1 CR5-6</strain>
    </source>
</reference>
<evidence type="ECO:0000313" key="4">
    <source>
        <dbReference type="Proteomes" id="UP000053257"/>
    </source>
</evidence>
<feature type="compositionally biased region" description="Low complexity" evidence="2">
    <location>
        <begin position="130"/>
        <end position="140"/>
    </location>
</feature>
<dbReference type="HOGENOM" id="CLU_007283_0_0_1"/>
<keyword evidence="4" id="KW-1185">Reference proteome</keyword>